<keyword evidence="1" id="KW-1133">Transmembrane helix</keyword>
<name>A0AAE3A3P8_9FIRM</name>
<protein>
    <submittedName>
        <fullName evidence="2">Carbohydrate porin</fullName>
    </submittedName>
</protein>
<keyword evidence="3" id="KW-1185">Reference proteome</keyword>
<evidence type="ECO:0000313" key="3">
    <source>
        <dbReference type="Proteomes" id="UP001197795"/>
    </source>
</evidence>
<sequence>MAFISETLQMRRLTESGVNIKTTYIVDGTLRYRSTDGTCQDDVHGGIRCRKEYFRQGKLLHTEKIFDSRMEYTYVSGMDEEAQHTCENCGFTGKVKEFVNGCPCCDAASNIDYADKELGSKHHYDLVLQSPVYRIVTGVVDYIVSFLLCSLWIINTSRTFNGYDVGKIFIYSTILAMILYYFFYLCDAYAVLGPVRRYKEKQNRRQQEFWTGTGIDKKRFYNNLNYEAGRRYYSRPDVIDYDIMDYTGLQEHVENGILCVDVELQVRLVYLRGGRITSAYQKDTFSLSHNDRVMTLDSGIHVIKCPKCDANIDVTKGVCEYCGTEIGSLQEWKRIKK</sequence>
<comment type="caution">
    <text evidence="2">The sequence shown here is derived from an EMBL/GenBank/DDBJ whole genome shotgun (WGS) entry which is preliminary data.</text>
</comment>
<reference evidence="2 3" key="1">
    <citation type="submission" date="2021-10" db="EMBL/GenBank/DDBJ databases">
        <title>Anaerobic single-cell dispensing facilitates the cultivation of human gut bacteria.</title>
        <authorList>
            <person name="Afrizal A."/>
        </authorList>
    </citation>
    <scope>NUCLEOTIDE SEQUENCE [LARGE SCALE GENOMIC DNA]</scope>
    <source>
        <strain evidence="2 3">CLA-AA-H273</strain>
    </source>
</reference>
<gene>
    <name evidence="2" type="ORF">LKD75_14760</name>
</gene>
<dbReference type="RefSeq" id="WP_227064213.1">
    <property type="nucleotide sequence ID" value="NZ_JAJEPV010000046.1"/>
</dbReference>
<organism evidence="2 3">
    <name type="scientific">Waltera acetigignens</name>
    <dbReference type="NCBI Taxonomy" id="2981769"/>
    <lineage>
        <taxon>Bacteria</taxon>
        <taxon>Bacillati</taxon>
        <taxon>Bacillota</taxon>
        <taxon>Clostridia</taxon>
        <taxon>Lachnospirales</taxon>
        <taxon>Lachnospiraceae</taxon>
        <taxon>Waltera</taxon>
    </lineage>
</organism>
<accession>A0AAE3A3P8</accession>
<keyword evidence="1" id="KW-0472">Membrane</keyword>
<proteinExistence type="predicted"/>
<dbReference type="EMBL" id="JAJEPV010000046">
    <property type="protein sequence ID" value="MCC2120834.1"/>
    <property type="molecule type" value="Genomic_DNA"/>
</dbReference>
<evidence type="ECO:0000313" key="2">
    <source>
        <dbReference type="EMBL" id="MCC2120834.1"/>
    </source>
</evidence>
<feature type="transmembrane region" description="Helical" evidence="1">
    <location>
        <begin position="174"/>
        <end position="195"/>
    </location>
</feature>
<dbReference type="AlphaFoldDB" id="A0AAE3A3P8"/>
<dbReference type="Proteomes" id="UP001197795">
    <property type="component" value="Unassembled WGS sequence"/>
</dbReference>
<keyword evidence="1" id="KW-0812">Transmembrane</keyword>
<feature type="transmembrane region" description="Helical" evidence="1">
    <location>
        <begin position="132"/>
        <end position="154"/>
    </location>
</feature>
<evidence type="ECO:0000256" key="1">
    <source>
        <dbReference type="SAM" id="Phobius"/>
    </source>
</evidence>